<organism evidence="2 3">
    <name type="scientific">Symbiodinium necroappetens</name>
    <dbReference type="NCBI Taxonomy" id="1628268"/>
    <lineage>
        <taxon>Eukaryota</taxon>
        <taxon>Sar</taxon>
        <taxon>Alveolata</taxon>
        <taxon>Dinophyceae</taxon>
        <taxon>Suessiales</taxon>
        <taxon>Symbiodiniaceae</taxon>
        <taxon>Symbiodinium</taxon>
    </lineage>
</organism>
<keyword evidence="3" id="KW-1185">Reference proteome</keyword>
<feature type="non-terminal residue" evidence="2">
    <location>
        <position position="51"/>
    </location>
</feature>
<name>A0A813CC19_9DINO</name>
<evidence type="ECO:0000313" key="3">
    <source>
        <dbReference type="Proteomes" id="UP000601435"/>
    </source>
</evidence>
<sequence>ATPATMSIEGATRDGGSARRGSSRCATEAARNRHTIATGAVPLTWLSWKWA</sequence>
<reference evidence="2" key="1">
    <citation type="submission" date="2021-02" db="EMBL/GenBank/DDBJ databases">
        <authorList>
            <person name="Dougan E. K."/>
            <person name="Rhodes N."/>
            <person name="Thang M."/>
            <person name="Chan C."/>
        </authorList>
    </citation>
    <scope>NUCLEOTIDE SEQUENCE</scope>
</reference>
<proteinExistence type="predicted"/>
<feature type="region of interest" description="Disordered" evidence="1">
    <location>
        <begin position="1"/>
        <end position="30"/>
    </location>
</feature>
<feature type="non-terminal residue" evidence="2">
    <location>
        <position position="1"/>
    </location>
</feature>
<dbReference type="AlphaFoldDB" id="A0A813CC19"/>
<comment type="caution">
    <text evidence="2">The sequence shown here is derived from an EMBL/GenBank/DDBJ whole genome shotgun (WGS) entry which is preliminary data.</text>
</comment>
<accession>A0A813CC19</accession>
<dbReference type="EMBL" id="CAJNJA010096997">
    <property type="protein sequence ID" value="CAE7942535.1"/>
    <property type="molecule type" value="Genomic_DNA"/>
</dbReference>
<evidence type="ECO:0000256" key="1">
    <source>
        <dbReference type="SAM" id="MobiDB-lite"/>
    </source>
</evidence>
<evidence type="ECO:0000313" key="2">
    <source>
        <dbReference type="EMBL" id="CAE7942535.1"/>
    </source>
</evidence>
<protein>
    <submittedName>
        <fullName evidence="2">Uncharacterized protein</fullName>
    </submittedName>
</protein>
<dbReference type="Proteomes" id="UP000601435">
    <property type="component" value="Unassembled WGS sequence"/>
</dbReference>
<gene>
    <name evidence="2" type="ORF">SNEC2469_LOCUS34698</name>
</gene>